<feature type="compositionally biased region" description="Polar residues" evidence="1">
    <location>
        <begin position="48"/>
        <end position="59"/>
    </location>
</feature>
<evidence type="ECO:0000313" key="3">
    <source>
        <dbReference type="Proteomes" id="UP000003835"/>
    </source>
</evidence>
<sequence length="68" mass="7608">MGVCLKIFSAIHLIDAIALPGRDRKDQHQSGEPLVMSLREPIRKPNFSPLSRKSDTNPLQRHGSSETE</sequence>
<feature type="region of interest" description="Disordered" evidence="1">
    <location>
        <begin position="21"/>
        <end position="68"/>
    </location>
</feature>
<protein>
    <submittedName>
        <fullName evidence="2">Uncharacterized protein</fullName>
    </submittedName>
</protein>
<evidence type="ECO:0000256" key="1">
    <source>
        <dbReference type="SAM" id="MobiDB-lite"/>
    </source>
</evidence>
<reference evidence="2 3" key="1">
    <citation type="submission" date="2008-07" db="EMBL/GenBank/DDBJ databases">
        <authorList>
            <person name="Tandeau de Marsac N."/>
            <person name="Ferriera S."/>
            <person name="Johnson J."/>
            <person name="Kravitz S."/>
            <person name="Beeson K."/>
            <person name="Sutton G."/>
            <person name="Rogers Y.-H."/>
            <person name="Friedman R."/>
            <person name="Frazier M."/>
            <person name="Venter J.C."/>
        </authorList>
    </citation>
    <scope>NUCLEOTIDE SEQUENCE [LARGE SCALE GENOMIC DNA]</scope>
    <source>
        <strain evidence="2 3">PCC 7420</strain>
    </source>
</reference>
<proteinExistence type="predicted"/>
<evidence type="ECO:0000313" key="2">
    <source>
        <dbReference type="EMBL" id="EDX77044.1"/>
    </source>
</evidence>
<dbReference type="HOGENOM" id="CLU_2786697_0_0_3"/>
<accession>B4VM04</accession>
<organism evidence="2 3">
    <name type="scientific">Coleofasciculus chthonoplastes PCC 7420</name>
    <dbReference type="NCBI Taxonomy" id="118168"/>
    <lineage>
        <taxon>Bacteria</taxon>
        <taxon>Bacillati</taxon>
        <taxon>Cyanobacteriota</taxon>
        <taxon>Cyanophyceae</taxon>
        <taxon>Coleofasciculales</taxon>
        <taxon>Coleofasciculaceae</taxon>
        <taxon>Coleofasciculus</taxon>
    </lineage>
</organism>
<name>B4VM04_9CYAN</name>
<dbReference type="EMBL" id="DS989844">
    <property type="protein sequence ID" value="EDX77044.1"/>
    <property type="molecule type" value="Genomic_DNA"/>
</dbReference>
<dbReference type="STRING" id="118168.MC7420_181"/>
<gene>
    <name evidence="2" type="ORF">MC7420_181</name>
</gene>
<dbReference type="Proteomes" id="UP000003835">
    <property type="component" value="Unassembled WGS sequence"/>
</dbReference>
<dbReference type="AlphaFoldDB" id="B4VM04"/>
<keyword evidence="3" id="KW-1185">Reference proteome</keyword>